<evidence type="ECO:0000313" key="1">
    <source>
        <dbReference type="EMBL" id="KAI4368400.1"/>
    </source>
</evidence>
<name>A0ACB9QP52_9MYRT</name>
<keyword evidence="2" id="KW-1185">Reference proteome</keyword>
<proteinExistence type="predicted"/>
<organism evidence="1 2">
    <name type="scientific">Melastoma candidum</name>
    <dbReference type="NCBI Taxonomy" id="119954"/>
    <lineage>
        <taxon>Eukaryota</taxon>
        <taxon>Viridiplantae</taxon>
        <taxon>Streptophyta</taxon>
        <taxon>Embryophyta</taxon>
        <taxon>Tracheophyta</taxon>
        <taxon>Spermatophyta</taxon>
        <taxon>Magnoliopsida</taxon>
        <taxon>eudicotyledons</taxon>
        <taxon>Gunneridae</taxon>
        <taxon>Pentapetalae</taxon>
        <taxon>rosids</taxon>
        <taxon>malvids</taxon>
        <taxon>Myrtales</taxon>
        <taxon>Melastomataceae</taxon>
        <taxon>Melastomatoideae</taxon>
        <taxon>Melastomateae</taxon>
        <taxon>Melastoma</taxon>
    </lineage>
</organism>
<dbReference type="EMBL" id="CM042884">
    <property type="protein sequence ID" value="KAI4368400.1"/>
    <property type="molecule type" value="Genomic_DNA"/>
</dbReference>
<reference evidence="2" key="1">
    <citation type="journal article" date="2023" name="Front. Plant Sci.">
        <title>Chromosomal-level genome assembly of Melastoma candidum provides insights into trichome evolution.</title>
        <authorList>
            <person name="Zhong Y."/>
            <person name="Wu W."/>
            <person name="Sun C."/>
            <person name="Zou P."/>
            <person name="Liu Y."/>
            <person name="Dai S."/>
            <person name="Zhou R."/>
        </authorList>
    </citation>
    <scope>NUCLEOTIDE SEQUENCE [LARGE SCALE GENOMIC DNA]</scope>
</reference>
<protein>
    <submittedName>
        <fullName evidence="1">Uncharacterized protein</fullName>
    </submittedName>
</protein>
<sequence length="379" mass="41164">MSSSSPPPPPSSMDSYRLPPSPDPSFPIVAVALIGILATALLLVGYYIFAVKCGLDGQRVDVVFGRFWIFRRSRRDDPLLWYSPPRVPARGLDDAVIRSIPVRNFKSRGAGAGEDGNRGGPGERSSCECAVCLNEFQEDEKLKVIPSCCHVFHVDCIDVWFQSNANCPLCRTNISSVVLFPFNSGSLAPRTSPDNPVQTLEPLSGVAIGRDEDFVVIKLDGGNGEGPRSPESSFHSICISPGDSPTVSENKPELTGKGGRRRVSRLWKMTSMGDESIDTRGGGDREFPIQPMRRSISMDSAAADGALLQAVQEALLSSQQGKRREAHEVTDEQGCRTSGGSDISNNNNIKIRRSRSFFSFGHHGRVPRSCAAVQPISLF</sequence>
<comment type="caution">
    <text evidence="1">The sequence shown here is derived from an EMBL/GenBank/DDBJ whole genome shotgun (WGS) entry which is preliminary data.</text>
</comment>
<evidence type="ECO:0000313" key="2">
    <source>
        <dbReference type="Proteomes" id="UP001057402"/>
    </source>
</evidence>
<gene>
    <name evidence="1" type="ORF">MLD38_016959</name>
</gene>
<accession>A0ACB9QP52</accession>
<dbReference type="Proteomes" id="UP001057402">
    <property type="component" value="Chromosome 5"/>
</dbReference>